<gene>
    <name evidence="1" type="ORF">Mal52_49810</name>
</gene>
<sequence>MRRLIAVVFGAMLGGGLVFAAFEYHLVRTDETYHLVPKKQAGLTDAYVDIRDWPASQWNEHTTLAENMIAAGHGDLVGGSIASGLINDIISPFQQDASEATQRWWNSKPE</sequence>
<accession>A0A517ZVF6</accession>
<dbReference type="Proteomes" id="UP000319383">
    <property type="component" value="Chromosome"/>
</dbReference>
<evidence type="ECO:0000313" key="1">
    <source>
        <dbReference type="EMBL" id="QDU46460.1"/>
    </source>
</evidence>
<reference evidence="1 2" key="1">
    <citation type="submission" date="2019-02" db="EMBL/GenBank/DDBJ databases">
        <title>Deep-cultivation of Planctomycetes and their phenomic and genomic characterization uncovers novel biology.</title>
        <authorList>
            <person name="Wiegand S."/>
            <person name="Jogler M."/>
            <person name="Boedeker C."/>
            <person name="Pinto D."/>
            <person name="Vollmers J."/>
            <person name="Rivas-Marin E."/>
            <person name="Kohn T."/>
            <person name="Peeters S.H."/>
            <person name="Heuer A."/>
            <person name="Rast P."/>
            <person name="Oberbeckmann S."/>
            <person name="Bunk B."/>
            <person name="Jeske O."/>
            <person name="Meyerdierks A."/>
            <person name="Storesund J.E."/>
            <person name="Kallscheuer N."/>
            <person name="Luecker S."/>
            <person name="Lage O.M."/>
            <person name="Pohl T."/>
            <person name="Merkel B.J."/>
            <person name="Hornburger P."/>
            <person name="Mueller R.-W."/>
            <person name="Bruemmer F."/>
            <person name="Labrenz M."/>
            <person name="Spormann A.M."/>
            <person name="Op den Camp H."/>
            <person name="Overmann J."/>
            <person name="Amann R."/>
            <person name="Jetten M.S.M."/>
            <person name="Mascher T."/>
            <person name="Medema M.H."/>
            <person name="Devos D.P."/>
            <person name="Kaster A.-K."/>
            <person name="Ovreas L."/>
            <person name="Rohde M."/>
            <person name="Galperin M.Y."/>
            <person name="Jogler C."/>
        </authorList>
    </citation>
    <scope>NUCLEOTIDE SEQUENCE [LARGE SCALE GENOMIC DNA]</scope>
    <source>
        <strain evidence="1 2">Mal52</strain>
    </source>
</reference>
<dbReference type="KEGG" id="sdyn:Mal52_49810"/>
<keyword evidence="2" id="KW-1185">Reference proteome</keyword>
<evidence type="ECO:0000313" key="2">
    <source>
        <dbReference type="Proteomes" id="UP000319383"/>
    </source>
</evidence>
<name>A0A517ZVF6_9PLAN</name>
<organism evidence="1 2">
    <name type="scientific">Symmachiella dynata</name>
    <dbReference type="NCBI Taxonomy" id="2527995"/>
    <lineage>
        <taxon>Bacteria</taxon>
        <taxon>Pseudomonadati</taxon>
        <taxon>Planctomycetota</taxon>
        <taxon>Planctomycetia</taxon>
        <taxon>Planctomycetales</taxon>
        <taxon>Planctomycetaceae</taxon>
        <taxon>Symmachiella</taxon>
    </lineage>
</organism>
<dbReference type="AlphaFoldDB" id="A0A517ZVF6"/>
<dbReference type="EMBL" id="CP036276">
    <property type="protein sequence ID" value="QDU46460.1"/>
    <property type="molecule type" value="Genomic_DNA"/>
</dbReference>
<proteinExistence type="predicted"/>
<protein>
    <submittedName>
        <fullName evidence="1">Uncharacterized protein</fullName>
    </submittedName>
</protein>
<dbReference type="RefSeq" id="WP_145378968.1">
    <property type="nucleotide sequence ID" value="NZ_CP036276.1"/>
</dbReference>